<protein>
    <submittedName>
        <fullName evidence="5">AraC-type DNA-binding protein</fullName>
    </submittedName>
</protein>
<dbReference type="PROSITE" id="PS01124">
    <property type="entry name" value="HTH_ARAC_FAMILY_2"/>
    <property type="match status" value="1"/>
</dbReference>
<organism evidence="5 6">
    <name type="scientific">Rhodococcoides kyotonense</name>
    <dbReference type="NCBI Taxonomy" id="398843"/>
    <lineage>
        <taxon>Bacteria</taxon>
        <taxon>Bacillati</taxon>
        <taxon>Actinomycetota</taxon>
        <taxon>Actinomycetes</taxon>
        <taxon>Mycobacteriales</taxon>
        <taxon>Nocardiaceae</taxon>
        <taxon>Rhodococcoides</taxon>
    </lineage>
</organism>
<dbReference type="GO" id="GO:0043565">
    <property type="term" value="F:sequence-specific DNA binding"/>
    <property type="evidence" value="ECO:0007669"/>
    <property type="project" value="InterPro"/>
</dbReference>
<evidence type="ECO:0000256" key="2">
    <source>
        <dbReference type="ARBA" id="ARBA00023125"/>
    </source>
</evidence>
<dbReference type="PROSITE" id="PS00041">
    <property type="entry name" value="HTH_ARAC_FAMILY_1"/>
    <property type="match status" value="1"/>
</dbReference>
<keyword evidence="2 5" id="KW-0238">DNA-binding</keyword>
<dbReference type="Pfam" id="PF12852">
    <property type="entry name" value="Cupin_6"/>
    <property type="match status" value="1"/>
</dbReference>
<dbReference type="Pfam" id="PF12833">
    <property type="entry name" value="HTH_18"/>
    <property type="match status" value="1"/>
</dbReference>
<sequence length="342" mass="37496">MPVDLGSMLVRPARSYDRNMRGQDPWATPDPLGEALHFLRMTGAFYCRSELSEPWGLDMPRMDDCMWFHVVTEGRCRLDVDGASPRYLVPGEFALVPHGLGHTLASDVAASATAPIVHDLPHDYVSDRYAVVRHGGGGESTTMICGAVRLDHPSAVQLIRSLPPLIVVESVPTPHLSWMHSTLGLVADEARSLRPGGEAVITRLSDILVIQALRYWIEHDPAARTGWLGALQDPGVGPALALIHRNPDRQWTVASLAAEVAMSRSAFAARFTSMVGETPMKYLARWRMQTAHDLLRSTDITVAESARRSGYESEAAFARAFKRVLGVSPGSVRRRGEMSLVS</sequence>
<evidence type="ECO:0000256" key="1">
    <source>
        <dbReference type="ARBA" id="ARBA00023015"/>
    </source>
</evidence>
<dbReference type="PANTHER" id="PTHR46796">
    <property type="entry name" value="HTH-TYPE TRANSCRIPTIONAL ACTIVATOR RHAS-RELATED"/>
    <property type="match status" value="1"/>
</dbReference>
<dbReference type="InterPro" id="IPR018062">
    <property type="entry name" value="HTH_AraC-typ_CS"/>
</dbReference>
<dbReference type="SMART" id="SM00342">
    <property type="entry name" value="HTH_ARAC"/>
    <property type="match status" value="1"/>
</dbReference>
<proteinExistence type="predicted"/>
<dbReference type="InterPro" id="IPR018060">
    <property type="entry name" value="HTH_AraC"/>
</dbReference>
<keyword evidence="1" id="KW-0805">Transcription regulation</keyword>
<dbReference type="SUPFAM" id="SSF46689">
    <property type="entry name" value="Homeodomain-like"/>
    <property type="match status" value="2"/>
</dbReference>
<reference evidence="6" key="1">
    <citation type="submission" date="2017-06" db="EMBL/GenBank/DDBJ databases">
        <authorList>
            <person name="Varghese N."/>
            <person name="Submissions S."/>
        </authorList>
    </citation>
    <scope>NUCLEOTIDE SEQUENCE [LARGE SCALE GENOMIC DNA]</scope>
    <source>
        <strain evidence="6">JCM 23211</strain>
    </source>
</reference>
<accession>A0A239KT42</accession>
<dbReference type="AlphaFoldDB" id="A0A239KT42"/>
<gene>
    <name evidence="5" type="ORF">SAMN05421642_11154</name>
</gene>
<dbReference type="GO" id="GO:0003700">
    <property type="term" value="F:DNA-binding transcription factor activity"/>
    <property type="evidence" value="ECO:0007669"/>
    <property type="project" value="InterPro"/>
</dbReference>
<keyword evidence="3" id="KW-0804">Transcription</keyword>
<evidence type="ECO:0000313" key="5">
    <source>
        <dbReference type="EMBL" id="SNT20892.1"/>
    </source>
</evidence>
<dbReference type="InterPro" id="IPR032783">
    <property type="entry name" value="AraC_lig"/>
</dbReference>
<evidence type="ECO:0000313" key="6">
    <source>
        <dbReference type="Proteomes" id="UP000198327"/>
    </source>
</evidence>
<name>A0A239KT42_9NOCA</name>
<dbReference type="InterPro" id="IPR050204">
    <property type="entry name" value="AraC_XylS_family_regulators"/>
</dbReference>
<dbReference type="Proteomes" id="UP000198327">
    <property type="component" value="Unassembled WGS sequence"/>
</dbReference>
<dbReference type="InterPro" id="IPR009057">
    <property type="entry name" value="Homeodomain-like_sf"/>
</dbReference>
<keyword evidence="6" id="KW-1185">Reference proteome</keyword>
<evidence type="ECO:0000256" key="3">
    <source>
        <dbReference type="ARBA" id="ARBA00023163"/>
    </source>
</evidence>
<dbReference type="EMBL" id="FZOW01000011">
    <property type="protein sequence ID" value="SNT20892.1"/>
    <property type="molecule type" value="Genomic_DNA"/>
</dbReference>
<feature type="domain" description="HTH araC/xylS-type" evidence="4">
    <location>
        <begin position="237"/>
        <end position="335"/>
    </location>
</feature>
<dbReference type="Gene3D" id="1.10.10.60">
    <property type="entry name" value="Homeodomain-like"/>
    <property type="match status" value="2"/>
</dbReference>
<dbReference type="PANTHER" id="PTHR46796:SF7">
    <property type="entry name" value="ARAC FAMILY TRANSCRIPTIONAL REGULATOR"/>
    <property type="match status" value="1"/>
</dbReference>
<evidence type="ECO:0000259" key="4">
    <source>
        <dbReference type="PROSITE" id="PS01124"/>
    </source>
</evidence>